<dbReference type="GO" id="GO:0005524">
    <property type="term" value="F:ATP binding"/>
    <property type="evidence" value="ECO:0007669"/>
    <property type="project" value="UniProtKB-KW"/>
</dbReference>
<dbReference type="InterPro" id="IPR015824">
    <property type="entry name" value="Phosphoglycerate_kinase_N"/>
</dbReference>
<reference evidence="6" key="1">
    <citation type="submission" date="2018-05" db="EMBL/GenBank/DDBJ databases">
        <authorList>
            <person name="Lanie J.A."/>
            <person name="Ng W.-L."/>
            <person name="Kazmierczak K.M."/>
            <person name="Andrzejewski T.M."/>
            <person name="Davidsen T.M."/>
            <person name="Wayne K.J."/>
            <person name="Tettelin H."/>
            <person name="Glass J.I."/>
            <person name="Rusch D."/>
            <person name="Podicherti R."/>
            <person name="Tsui H.-C.T."/>
            <person name="Winkler M.E."/>
        </authorList>
    </citation>
    <scope>NUCLEOTIDE SEQUENCE</scope>
</reference>
<dbReference type="GO" id="GO:0004618">
    <property type="term" value="F:phosphoglycerate kinase activity"/>
    <property type="evidence" value="ECO:0007669"/>
    <property type="project" value="UniProtKB-EC"/>
</dbReference>
<keyword evidence="3" id="KW-0547">Nucleotide-binding</keyword>
<accession>A0A382LNI8</accession>
<proteinExistence type="predicted"/>
<dbReference type="EMBL" id="UINC01088235">
    <property type="protein sequence ID" value="SVC38279.1"/>
    <property type="molecule type" value="Genomic_DNA"/>
</dbReference>
<keyword evidence="4" id="KW-0418">Kinase</keyword>
<dbReference type="AlphaFoldDB" id="A0A382LNI8"/>
<name>A0A382LNI8_9ZZZZ</name>
<dbReference type="InterPro" id="IPR036043">
    <property type="entry name" value="Phosphoglycerate_kinase_sf"/>
</dbReference>
<gene>
    <name evidence="6" type="ORF">METZ01_LOCUS291133</name>
</gene>
<evidence type="ECO:0000256" key="3">
    <source>
        <dbReference type="ARBA" id="ARBA00022741"/>
    </source>
</evidence>
<keyword evidence="5" id="KW-0067">ATP-binding</keyword>
<evidence type="ECO:0000256" key="1">
    <source>
        <dbReference type="ARBA" id="ARBA00013061"/>
    </source>
</evidence>
<organism evidence="6">
    <name type="scientific">marine metagenome</name>
    <dbReference type="NCBI Taxonomy" id="408172"/>
    <lineage>
        <taxon>unclassified sequences</taxon>
        <taxon>metagenomes</taxon>
        <taxon>ecological metagenomes</taxon>
    </lineage>
</organism>
<evidence type="ECO:0000256" key="2">
    <source>
        <dbReference type="ARBA" id="ARBA00022679"/>
    </source>
</evidence>
<protein>
    <recommendedName>
        <fullName evidence="1">phosphoglycerate kinase</fullName>
        <ecNumber evidence="1">2.7.2.3</ecNumber>
    </recommendedName>
</protein>
<dbReference type="SUPFAM" id="SSF53748">
    <property type="entry name" value="Phosphoglycerate kinase"/>
    <property type="match status" value="1"/>
</dbReference>
<feature type="non-terminal residue" evidence="6">
    <location>
        <position position="60"/>
    </location>
</feature>
<keyword evidence="2" id="KW-0808">Transferase</keyword>
<dbReference type="GO" id="GO:0006096">
    <property type="term" value="P:glycolytic process"/>
    <property type="evidence" value="ECO:0007669"/>
    <property type="project" value="InterPro"/>
</dbReference>
<evidence type="ECO:0000256" key="5">
    <source>
        <dbReference type="ARBA" id="ARBA00022840"/>
    </source>
</evidence>
<evidence type="ECO:0000256" key="4">
    <source>
        <dbReference type="ARBA" id="ARBA00022777"/>
    </source>
</evidence>
<evidence type="ECO:0000313" key="6">
    <source>
        <dbReference type="EMBL" id="SVC38279.1"/>
    </source>
</evidence>
<sequence length="60" mass="7045">MHEQTGMYLLDAMTADHLIGKSIFIRCDFNVPLVATEKGYYRVADDTRMRRFLDTTFKKI</sequence>
<dbReference type="Gene3D" id="3.40.50.1260">
    <property type="entry name" value="Phosphoglycerate kinase, N-terminal domain"/>
    <property type="match status" value="1"/>
</dbReference>
<dbReference type="EC" id="2.7.2.3" evidence="1"/>